<proteinExistence type="predicted"/>
<evidence type="ECO:0000256" key="2">
    <source>
        <dbReference type="ARBA" id="ARBA00022643"/>
    </source>
</evidence>
<protein>
    <submittedName>
        <fullName evidence="4">NAD(P)H-dependent flavin oxidoreductase</fullName>
        <ecNumber evidence="4">1.13.12.-</ecNumber>
    </submittedName>
</protein>
<reference evidence="5" key="1">
    <citation type="journal article" date="2019" name="Int. J. Syst. Evol. Microbiol.">
        <title>The Global Catalogue of Microorganisms (GCM) 10K type strain sequencing project: providing services to taxonomists for standard genome sequencing and annotation.</title>
        <authorList>
            <consortium name="The Broad Institute Genomics Platform"/>
            <consortium name="The Broad Institute Genome Sequencing Center for Infectious Disease"/>
            <person name="Wu L."/>
            <person name="Ma J."/>
        </authorList>
    </citation>
    <scope>NUCLEOTIDE SEQUENCE [LARGE SCALE GENOMIC DNA]</scope>
    <source>
        <strain evidence="5">CCUG 60529</strain>
    </source>
</reference>
<dbReference type="SUPFAM" id="SSF51412">
    <property type="entry name" value="Inosine monophosphate dehydrogenase (IMPDH)"/>
    <property type="match status" value="1"/>
</dbReference>
<dbReference type="PANTHER" id="PTHR32332:SF20">
    <property type="entry name" value="2-NITROPROPANE DIOXYGENASE-LIKE PROTEIN"/>
    <property type="match status" value="1"/>
</dbReference>
<keyword evidence="2" id="KW-0288">FMN</keyword>
<gene>
    <name evidence="4" type="ORF">ACFQ0I_08530</name>
</gene>
<organism evidence="4 5">
    <name type="scientific">Mariniflexile aquimaris</name>
    <dbReference type="NCBI Taxonomy" id="881009"/>
    <lineage>
        <taxon>Bacteria</taxon>
        <taxon>Pseudomonadati</taxon>
        <taxon>Bacteroidota</taxon>
        <taxon>Flavobacteriia</taxon>
        <taxon>Flavobacteriales</taxon>
        <taxon>Flavobacteriaceae</taxon>
        <taxon>Mariniflexile</taxon>
    </lineage>
</organism>
<evidence type="ECO:0000313" key="5">
    <source>
        <dbReference type="Proteomes" id="UP001597011"/>
    </source>
</evidence>
<keyword evidence="1" id="KW-0285">Flavoprotein</keyword>
<dbReference type="Proteomes" id="UP001597011">
    <property type="component" value="Unassembled WGS sequence"/>
</dbReference>
<dbReference type="GO" id="GO:0016491">
    <property type="term" value="F:oxidoreductase activity"/>
    <property type="evidence" value="ECO:0007669"/>
    <property type="project" value="UniProtKB-KW"/>
</dbReference>
<keyword evidence="5" id="KW-1185">Reference proteome</keyword>
<name>A0ABW3BTB2_9FLAO</name>
<dbReference type="InterPro" id="IPR013785">
    <property type="entry name" value="Aldolase_TIM"/>
</dbReference>
<dbReference type="EMBL" id="JBHTIB010000012">
    <property type="protein sequence ID" value="MFD0835805.1"/>
    <property type="molecule type" value="Genomic_DNA"/>
</dbReference>
<dbReference type="Gene3D" id="3.20.20.70">
    <property type="entry name" value="Aldolase class I"/>
    <property type="match status" value="1"/>
</dbReference>
<keyword evidence="3 4" id="KW-0560">Oxidoreductase</keyword>
<dbReference type="EC" id="1.13.12.-" evidence="4"/>
<dbReference type="InterPro" id="IPR004136">
    <property type="entry name" value="NMO"/>
</dbReference>
<evidence type="ECO:0000256" key="3">
    <source>
        <dbReference type="ARBA" id="ARBA00023002"/>
    </source>
</evidence>
<comment type="caution">
    <text evidence="4">The sequence shown here is derived from an EMBL/GenBank/DDBJ whole genome shotgun (WGS) entry which is preliminary data.</text>
</comment>
<dbReference type="PANTHER" id="PTHR32332">
    <property type="entry name" value="2-NITROPROPANE DIOXYGENASE"/>
    <property type="match status" value="1"/>
</dbReference>
<evidence type="ECO:0000313" key="4">
    <source>
        <dbReference type="EMBL" id="MFD0835805.1"/>
    </source>
</evidence>
<sequence>MANKITKLFNIKYPIVQAGMVWNSGWRLASAASNSGILGLIGAGSMYPEVLREHIQKCKKATDKPFGVNVPMLYPNIQEIMDIIVDEGVKIVFTSAGNPKTWTSWLQERGIIVVHVVSSVKFALKAQEAGVDAVVAEGFEAGGHNGRDETTTLTLIPIVKEQLKIPLIAAGGIATGRAMLATMILGADGVQVGSRFVASAESSANQAFKQVVVDAKEGDTQLTLKELAPVRLIKNKFYQDVQELYAKAASVDELKALLGRGRAKKGMFEGDLVEGELEIGQVAALIHDIKPVAEIVDDIMKEFEEAKKQVANL</sequence>
<dbReference type="RefSeq" id="WP_379941247.1">
    <property type="nucleotide sequence ID" value="NZ_JBHTIB010000012.1"/>
</dbReference>
<dbReference type="CDD" id="cd04730">
    <property type="entry name" value="NPD_like"/>
    <property type="match status" value="1"/>
</dbReference>
<accession>A0ABW3BTB2</accession>
<evidence type="ECO:0000256" key="1">
    <source>
        <dbReference type="ARBA" id="ARBA00022630"/>
    </source>
</evidence>
<dbReference type="Pfam" id="PF03060">
    <property type="entry name" value="NMO"/>
    <property type="match status" value="2"/>
</dbReference>